<protein>
    <recommendedName>
        <fullName evidence="3">F-box domain-containing protein</fullName>
    </recommendedName>
</protein>
<sequence>MPLEVWEHVLDCLKDEPRTLRATEVVCKAWRPRSRFHLNSTGINDEGSRYLYGNEDAYPFGMLLQADPRGRRMLAFMYVEGRTAEDGRQGSLAHLGTVAATLARFAPFLENFEIRNGQWMAGTIHQDVFLHLSAFTSVKELWLNGVTFPSITVFGRLVCSLGSLGRLEITGPLTFTDSRLPSSRRRWAFPPVLVKLGVTARVSLDVFRSPVVIKPVNQYKFIDFTSAPLEVFQSLLIRRLLKNNRSSLERFSIDLSSLLSMSGTAVHDLVGRNLDLSRNTVLRALSLYPFLEERHLTTTSTYDVYQQIISTTSPDSLETVDIRCSLRSTQGSTSDVLGFLNRLCREFSPLDRVLSPERYTALRIVGFCVNCDEKFRESLEDHWNTLAAIHFANLHARKLVRLYLSDR</sequence>
<evidence type="ECO:0000313" key="1">
    <source>
        <dbReference type="EMBL" id="PCH39565.1"/>
    </source>
</evidence>
<proteinExistence type="predicted"/>
<evidence type="ECO:0008006" key="3">
    <source>
        <dbReference type="Google" id="ProtNLM"/>
    </source>
</evidence>
<accession>A0A2H3JDC3</accession>
<organism evidence="1 2">
    <name type="scientific">Wolfiporia cocos (strain MD-104)</name>
    <name type="common">Brown rot fungus</name>
    <dbReference type="NCBI Taxonomy" id="742152"/>
    <lineage>
        <taxon>Eukaryota</taxon>
        <taxon>Fungi</taxon>
        <taxon>Dikarya</taxon>
        <taxon>Basidiomycota</taxon>
        <taxon>Agaricomycotina</taxon>
        <taxon>Agaricomycetes</taxon>
        <taxon>Polyporales</taxon>
        <taxon>Phaeolaceae</taxon>
        <taxon>Wolfiporia</taxon>
    </lineage>
</organism>
<dbReference type="AlphaFoldDB" id="A0A2H3JDC3"/>
<keyword evidence="2" id="KW-1185">Reference proteome</keyword>
<dbReference type="Proteomes" id="UP000218811">
    <property type="component" value="Unassembled WGS sequence"/>
</dbReference>
<reference evidence="1 2" key="1">
    <citation type="journal article" date="2012" name="Science">
        <title>The Paleozoic origin of enzymatic lignin decomposition reconstructed from 31 fungal genomes.</title>
        <authorList>
            <person name="Floudas D."/>
            <person name="Binder M."/>
            <person name="Riley R."/>
            <person name="Barry K."/>
            <person name="Blanchette R.A."/>
            <person name="Henrissat B."/>
            <person name="Martinez A.T."/>
            <person name="Otillar R."/>
            <person name="Spatafora J.W."/>
            <person name="Yadav J.S."/>
            <person name="Aerts A."/>
            <person name="Benoit I."/>
            <person name="Boyd A."/>
            <person name="Carlson A."/>
            <person name="Copeland A."/>
            <person name="Coutinho P.M."/>
            <person name="de Vries R.P."/>
            <person name="Ferreira P."/>
            <person name="Findley K."/>
            <person name="Foster B."/>
            <person name="Gaskell J."/>
            <person name="Glotzer D."/>
            <person name="Gorecki P."/>
            <person name="Heitman J."/>
            <person name="Hesse C."/>
            <person name="Hori C."/>
            <person name="Igarashi K."/>
            <person name="Jurgens J.A."/>
            <person name="Kallen N."/>
            <person name="Kersten P."/>
            <person name="Kohler A."/>
            <person name="Kuees U."/>
            <person name="Kumar T.K.A."/>
            <person name="Kuo A."/>
            <person name="LaButti K."/>
            <person name="Larrondo L.F."/>
            <person name="Lindquist E."/>
            <person name="Ling A."/>
            <person name="Lombard V."/>
            <person name="Lucas S."/>
            <person name="Lundell T."/>
            <person name="Martin R."/>
            <person name="McLaughlin D.J."/>
            <person name="Morgenstern I."/>
            <person name="Morin E."/>
            <person name="Murat C."/>
            <person name="Nagy L.G."/>
            <person name="Nolan M."/>
            <person name="Ohm R.A."/>
            <person name="Patyshakuliyeva A."/>
            <person name="Rokas A."/>
            <person name="Ruiz-Duenas F.J."/>
            <person name="Sabat G."/>
            <person name="Salamov A."/>
            <person name="Samejima M."/>
            <person name="Schmutz J."/>
            <person name="Slot J.C."/>
            <person name="St John F."/>
            <person name="Stenlid J."/>
            <person name="Sun H."/>
            <person name="Sun S."/>
            <person name="Syed K."/>
            <person name="Tsang A."/>
            <person name="Wiebenga A."/>
            <person name="Young D."/>
            <person name="Pisabarro A."/>
            <person name="Eastwood D.C."/>
            <person name="Martin F."/>
            <person name="Cullen D."/>
            <person name="Grigoriev I.V."/>
            <person name="Hibbett D.S."/>
        </authorList>
    </citation>
    <scope>NUCLEOTIDE SEQUENCE [LARGE SCALE GENOMIC DNA]</scope>
    <source>
        <strain evidence="1 2">MD-104</strain>
    </source>
</reference>
<gene>
    <name evidence="1" type="ORF">WOLCODRAFT_159159</name>
</gene>
<dbReference type="EMBL" id="KB468009">
    <property type="protein sequence ID" value="PCH39565.1"/>
    <property type="molecule type" value="Genomic_DNA"/>
</dbReference>
<evidence type="ECO:0000313" key="2">
    <source>
        <dbReference type="Proteomes" id="UP000218811"/>
    </source>
</evidence>
<dbReference type="STRING" id="742152.A0A2H3JDC3"/>
<name>A0A2H3JDC3_WOLCO</name>